<dbReference type="EMBL" id="CP031222">
    <property type="protein sequence ID" value="AXI04025.1"/>
    <property type="molecule type" value="Genomic_DNA"/>
</dbReference>
<evidence type="ECO:0000313" key="2">
    <source>
        <dbReference type="EMBL" id="AXI04025.1"/>
    </source>
</evidence>
<dbReference type="InterPro" id="IPR022016">
    <property type="entry name" value="DUF3597"/>
</dbReference>
<evidence type="ECO:0000313" key="3">
    <source>
        <dbReference type="Proteomes" id="UP000253940"/>
    </source>
</evidence>
<dbReference type="OrthoDB" id="5524840at2"/>
<reference evidence="2 3" key="1">
    <citation type="submission" date="2018-07" db="EMBL/GenBank/DDBJ databases">
        <title>Genome sequencing of Moraxellaceae gen. HYN0046.</title>
        <authorList>
            <person name="Kim M."/>
            <person name="Yi H."/>
        </authorList>
    </citation>
    <scope>NUCLEOTIDE SEQUENCE [LARGE SCALE GENOMIC DNA]</scope>
    <source>
        <strain evidence="2 3">HYN0046</strain>
    </source>
</reference>
<dbReference type="KEGG" id="mbah:HYN46_14945"/>
<dbReference type="SUPFAM" id="SSF158634">
    <property type="entry name" value="RPA2825-like"/>
    <property type="match status" value="1"/>
</dbReference>
<proteinExistence type="predicted"/>
<dbReference type="Proteomes" id="UP000253940">
    <property type="component" value="Chromosome"/>
</dbReference>
<evidence type="ECO:0000259" key="1">
    <source>
        <dbReference type="Pfam" id="PF12200"/>
    </source>
</evidence>
<name>A0A345P9R6_9GAMM</name>
<keyword evidence="3" id="KW-1185">Reference proteome</keyword>
<sequence>MGIFNTILNKLGFGHDDATPAAAPAPAPAAPADAAPAAAPAPVAPVAMSEVDVVSKLDGLAAASSQELNWRESIVDLMKLLGIDSSYDERKKLAAELNCPANLMDDSAQMNMWLHKTVLQQVAANGGNVPADLLG</sequence>
<feature type="domain" description="DUF3597" evidence="1">
    <location>
        <begin position="3"/>
        <end position="130"/>
    </location>
</feature>
<dbReference type="Pfam" id="PF12200">
    <property type="entry name" value="DUF3597"/>
    <property type="match status" value="1"/>
</dbReference>
<protein>
    <submittedName>
        <fullName evidence="2">DUF3597 domain-containing protein</fullName>
    </submittedName>
</protein>
<dbReference type="AlphaFoldDB" id="A0A345P9R6"/>
<gene>
    <name evidence="2" type="ORF">HYN46_14945</name>
</gene>
<accession>A0A345P9R6</accession>
<organism evidence="2 3">
    <name type="scientific">Aquirhabdus parva</name>
    <dbReference type="NCBI Taxonomy" id="2283318"/>
    <lineage>
        <taxon>Bacteria</taxon>
        <taxon>Pseudomonadati</taxon>
        <taxon>Pseudomonadota</taxon>
        <taxon>Gammaproteobacteria</taxon>
        <taxon>Moraxellales</taxon>
        <taxon>Moraxellaceae</taxon>
        <taxon>Aquirhabdus</taxon>
    </lineage>
</organism>
<dbReference type="RefSeq" id="WP_114900133.1">
    <property type="nucleotide sequence ID" value="NZ_CP031222.1"/>
</dbReference>